<dbReference type="SUPFAM" id="SSF47240">
    <property type="entry name" value="Ferritin-like"/>
    <property type="match status" value="1"/>
</dbReference>
<proteinExistence type="predicted"/>
<dbReference type="Proteomes" id="UP000228614">
    <property type="component" value="Unassembled WGS sequence"/>
</dbReference>
<keyword evidence="3 5" id="KW-1133">Transmembrane helix</keyword>
<dbReference type="GO" id="GO:0005384">
    <property type="term" value="F:manganese ion transmembrane transporter activity"/>
    <property type="evidence" value="ECO:0007669"/>
    <property type="project" value="InterPro"/>
</dbReference>
<feature type="transmembrane region" description="Helical" evidence="5">
    <location>
        <begin position="197"/>
        <end position="218"/>
    </location>
</feature>
<sequence length="287" mass="32847">MINAQTKKLLLKFQQNEITEHYVYKRLALLVEDDNKKVLQKISNDEKAHYEVLKKYTGKSLKPNRWLIFKYYSLSKILGITFAVKLMERGEELAQKAYDAAKDDVQIMSFLMRDEHRHEKELLKMIKERRLEYMGSIVLGLNDALVELTGTLAGLSFALQNTKLIALAGLITGIAASFSMAASEYLSKKHENDEEPLASSVYTGLTYIFTVLFLVFPYLILTNYIYALIWTLTNAIGIIFIFTYFNAVTKGQSFKKLFTEMFLISMGVAAFSFVVGAVLKMWFNIDI</sequence>
<dbReference type="EMBL" id="PFAN01000069">
    <property type="protein sequence ID" value="PIR94971.1"/>
    <property type="molecule type" value="Genomic_DNA"/>
</dbReference>
<dbReference type="GO" id="GO:0012505">
    <property type="term" value="C:endomembrane system"/>
    <property type="evidence" value="ECO:0007669"/>
    <property type="project" value="UniProtKB-SubCell"/>
</dbReference>
<dbReference type="Pfam" id="PF01988">
    <property type="entry name" value="VIT1"/>
    <property type="match status" value="1"/>
</dbReference>
<dbReference type="PANTHER" id="PTHR31851">
    <property type="entry name" value="FE(2+)/MN(2+) TRANSPORTER PCL1"/>
    <property type="match status" value="1"/>
</dbReference>
<feature type="transmembrane region" description="Helical" evidence="5">
    <location>
        <begin position="133"/>
        <end position="158"/>
    </location>
</feature>
<gene>
    <name evidence="6" type="ORF">COT95_01260</name>
</gene>
<feature type="transmembrane region" description="Helical" evidence="5">
    <location>
        <begin position="164"/>
        <end position="185"/>
    </location>
</feature>
<dbReference type="GO" id="GO:0030026">
    <property type="term" value="P:intracellular manganese ion homeostasis"/>
    <property type="evidence" value="ECO:0007669"/>
    <property type="project" value="InterPro"/>
</dbReference>
<keyword evidence="2 5" id="KW-0812">Transmembrane</keyword>
<reference evidence="7" key="1">
    <citation type="submission" date="2017-09" db="EMBL/GenBank/DDBJ databases">
        <title>Depth-based differentiation of microbial function through sediment-hosted aquifers and enrichment of novel symbionts in the deep terrestrial subsurface.</title>
        <authorList>
            <person name="Probst A.J."/>
            <person name="Ladd B."/>
            <person name="Jarett J.K."/>
            <person name="Geller-Mcgrath D.E."/>
            <person name="Sieber C.M.K."/>
            <person name="Emerson J.B."/>
            <person name="Anantharaman K."/>
            <person name="Thomas B.C."/>
            <person name="Malmstrom R."/>
            <person name="Stieglmeier M."/>
            <person name="Klingl A."/>
            <person name="Woyke T."/>
            <person name="Ryan C.M."/>
            <person name="Banfield J.F."/>
        </authorList>
    </citation>
    <scope>NUCLEOTIDE SEQUENCE [LARGE SCALE GENOMIC DNA]</scope>
</reference>
<feature type="transmembrane region" description="Helical" evidence="5">
    <location>
        <begin position="224"/>
        <end position="245"/>
    </location>
</feature>
<accession>A0A2H0V7D4</accession>
<protein>
    <submittedName>
        <fullName evidence="6">Rubrerythrin family protein</fullName>
    </submittedName>
</protein>
<evidence type="ECO:0000256" key="4">
    <source>
        <dbReference type="ARBA" id="ARBA00023136"/>
    </source>
</evidence>
<dbReference type="CDD" id="cd02431">
    <property type="entry name" value="Ferritin_CCC1_C"/>
    <property type="match status" value="1"/>
</dbReference>
<evidence type="ECO:0000313" key="6">
    <source>
        <dbReference type="EMBL" id="PIR94971.1"/>
    </source>
</evidence>
<dbReference type="InterPro" id="IPR009078">
    <property type="entry name" value="Ferritin-like_SF"/>
</dbReference>
<comment type="caution">
    <text evidence="6">The sequence shown here is derived from an EMBL/GenBank/DDBJ whole genome shotgun (WGS) entry which is preliminary data.</text>
</comment>
<evidence type="ECO:0000256" key="2">
    <source>
        <dbReference type="ARBA" id="ARBA00022692"/>
    </source>
</evidence>
<comment type="subcellular location">
    <subcellularLocation>
        <location evidence="1">Endomembrane system</location>
        <topology evidence="1">Multi-pass membrane protein</topology>
    </subcellularLocation>
</comment>
<dbReference type="CDD" id="cd01044">
    <property type="entry name" value="Ferritin_CCC1_N"/>
    <property type="match status" value="1"/>
</dbReference>
<organism evidence="6 7">
    <name type="scientific">Candidatus Falkowbacteria bacterium CG10_big_fil_rev_8_21_14_0_10_37_6</name>
    <dbReference type="NCBI Taxonomy" id="1974563"/>
    <lineage>
        <taxon>Bacteria</taxon>
        <taxon>Candidatus Falkowiibacteriota</taxon>
    </lineage>
</organism>
<dbReference type="AlphaFoldDB" id="A0A2H0V7D4"/>
<evidence type="ECO:0000256" key="3">
    <source>
        <dbReference type="ARBA" id="ARBA00022989"/>
    </source>
</evidence>
<evidence type="ECO:0000256" key="5">
    <source>
        <dbReference type="SAM" id="Phobius"/>
    </source>
</evidence>
<feature type="transmembrane region" description="Helical" evidence="5">
    <location>
        <begin position="257"/>
        <end position="283"/>
    </location>
</feature>
<evidence type="ECO:0000313" key="7">
    <source>
        <dbReference type="Proteomes" id="UP000228614"/>
    </source>
</evidence>
<dbReference type="InterPro" id="IPR039376">
    <property type="entry name" value="Ferritin_CCC1_N"/>
</dbReference>
<dbReference type="InterPro" id="IPR008217">
    <property type="entry name" value="Ccc1_fam"/>
</dbReference>
<evidence type="ECO:0000256" key="1">
    <source>
        <dbReference type="ARBA" id="ARBA00004127"/>
    </source>
</evidence>
<keyword evidence="4 5" id="KW-0472">Membrane</keyword>
<name>A0A2H0V7D4_9BACT</name>